<organism evidence="1 2">
    <name type="scientific">Desulfovibrio subterraneus</name>
    <dbReference type="NCBI Taxonomy" id="2718620"/>
    <lineage>
        <taxon>Bacteria</taxon>
        <taxon>Pseudomonadati</taxon>
        <taxon>Thermodesulfobacteriota</taxon>
        <taxon>Desulfovibrionia</taxon>
        <taxon>Desulfovibrionales</taxon>
        <taxon>Desulfovibrionaceae</taxon>
        <taxon>Desulfovibrio</taxon>
    </lineage>
</organism>
<comment type="caution">
    <text evidence="1">The sequence shown here is derived from an EMBL/GenBank/DDBJ whole genome shotgun (WGS) entry which is preliminary data.</text>
</comment>
<evidence type="ECO:0000313" key="2">
    <source>
        <dbReference type="Proteomes" id="UP000503840"/>
    </source>
</evidence>
<proteinExistence type="predicted"/>
<gene>
    <name evidence="1" type="ORF">DSM101010T_16240</name>
</gene>
<sequence>MSAVTFPMDTERTPNPFELHLLAAVLSDDLRSKRCNDEWQELARNGATLTVDKRGVAQVEMPEPCPPQ</sequence>
<keyword evidence="2" id="KW-1185">Reference proteome</keyword>
<protein>
    <submittedName>
        <fullName evidence="1">Uncharacterized protein</fullName>
    </submittedName>
</protein>
<name>A0A7J0BHS3_9BACT</name>
<dbReference type="AlphaFoldDB" id="A0A7J0BHS3"/>
<dbReference type="Proteomes" id="UP000503840">
    <property type="component" value="Unassembled WGS sequence"/>
</dbReference>
<accession>A0A7J0BHS3</accession>
<dbReference type="EMBL" id="BLVO01000013">
    <property type="protein sequence ID" value="GFM33259.1"/>
    <property type="molecule type" value="Genomic_DNA"/>
</dbReference>
<reference evidence="1 2" key="1">
    <citation type="submission" date="2020-05" db="EMBL/GenBank/DDBJ databases">
        <title>Draft genome sequence of Desulfovibrio sp. strain HN2T.</title>
        <authorList>
            <person name="Ueno A."/>
            <person name="Tamazawa S."/>
            <person name="Tamamura S."/>
            <person name="Murakami T."/>
            <person name="Kiyama T."/>
            <person name="Inomata H."/>
            <person name="Amano Y."/>
            <person name="Miyakawa K."/>
            <person name="Tamaki H."/>
            <person name="Naganuma T."/>
            <person name="Kaneko K."/>
        </authorList>
    </citation>
    <scope>NUCLEOTIDE SEQUENCE [LARGE SCALE GENOMIC DNA]</scope>
    <source>
        <strain evidence="1 2">HN2</strain>
    </source>
</reference>
<dbReference type="RefSeq" id="WP_174404930.1">
    <property type="nucleotide sequence ID" value="NZ_BLVO01000013.1"/>
</dbReference>
<evidence type="ECO:0000313" key="1">
    <source>
        <dbReference type="EMBL" id="GFM33259.1"/>
    </source>
</evidence>